<dbReference type="Proteomes" id="UP001596406">
    <property type="component" value="Unassembled WGS sequence"/>
</dbReference>
<evidence type="ECO:0000259" key="2">
    <source>
        <dbReference type="Pfam" id="PF25213"/>
    </source>
</evidence>
<proteinExistence type="predicted"/>
<dbReference type="SUPFAM" id="SSF46785">
    <property type="entry name" value="Winged helix' DNA-binding domain"/>
    <property type="match status" value="1"/>
</dbReference>
<evidence type="ECO:0000259" key="1">
    <source>
        <dbReference type="Pfam" id="PF08350"/>
    </source>
</evidence>
<dbReference type="Pfam" id="PF08350">
    <property type="entry name" value="FilR1_middle"/>
    <property type="match status" value="1"/>
</dbReference>
<sequence>MSVREHVEFLAGSEHRVAVLETLRDRPSRPCELETALDASRATVQRALTGLTDRGWIHKERGTYRLTAAGALVLRAYDDLLDLVAAVDDAGETLALLDAASVDVPPEAVRTVTVTRATAKTPHAPIERYARLLAETEFDSFRGVSPVVSPVFDEVHRPLVEGGCPIELVVDEETFRAANRQRDDAPLPEDAPFTLYVHPDPIDVGLSLFGDRAVVGAYDDHGRFRASLDGTDEAFVEWCSTLFARHRDAARPVEIA</sequence>
<dbReference type="RefSeq" id="WP_304447132.1">
    <property type="nucleotide sequence ID" value="NZ_JARRAH010000001.1"/>
</dbReference>
<dbReference type="InterPro" id="IPR036390">
    <property type="entry name" value="WH_DNA-bd_sf"/>
</dbReference>
<protein>
    <submittedName>
        <fullName evidence="3">Helix-turn-helix transcriptional regulator</fullName>
    </submittedName>
</protein>
<feature type="domain" description="HVO-A0261-like N-terminal" evidence="2">
    <location>
        <begin position="4"/>
        <end position="86"/>
    </location>
</feature>
<dbReference type="InterPro" id="IPR036388">
    <property type="entry name" value="WH-like_DNA-bd_sf"/>
</dbReference>
<dbReference type="EMBL" id="JBHSXM010000001">
    <property type="protein sequence ID" value="MFC6835431.1"/>
    <property type="molecule type" value="Genomic_DNA"/>
</dbReference>
<accession>A0ABD5U4Z9</accession>
<feature type="domain" description="Methanogenesis regulatory protein FilR1 middle" evidence="1">
    <location>
        <begin position="122"/>
        <end position="248"/>
    </location>
</feature>
<dbReference type="InterPro" id="IPR013561">
    <property type="entry name" value="FilR1_middle_dom"/>
</dbReference>
<evidence type="ECO:0000313" key="3">
    <source>
        <dbReference type="EMBL" id="MFC6835431.1"/>
    </source>
</evidence>
<dbReference type="InterPro" id="IPR057527">
    <property type="entry name" value="HVO_A0261-like_N"/>
</dbReference>
<keyword evidence="4" id="KW-1185">Reference proteome</keyword>
<dbReference type="AlphaFoldDB" id="A0ABD5U4Z9"/>
<dbReference type="Gene3D" id="1.10.10.10">
    <property type="entry name" value="Winged helix-like DNA-binding domain superfamily/Winged helix DNA-binding domain"/>
    <property type="match status" value="1"/>
</dbReference>
<dbReference type="Pfam" id="PF25213">
    <property type="entry name" value="HVO_A0261_N"/>
    <property type="match status" value="1"/>
</dbReference>
<comment type="caution">
    <text evidence="3">The sequence shown here is derived from an EMBL/GenBank/DDBJ whole genome shotgun (WGS) entry which is preliminary data.</text>
</comment>
<name>A0ABD5U4Z9_9EURY</name>
<organism evidence="3 4">
    <name type="scientific">Halomarina ordinaria</name>
    <dbReference type="NCBI Taxonomy" id="3033939"/>
    <lineage>
        <taxon>Archaea</taxon>
        <taxon>Methanobacteriati</taxon>
        <taxon>Methanobacteriota</taxon>
        <taxon>Stenosarchaea group</taxon>
        <taxon>Halobacteria</taxon>
        <taxon>Halobacteriales</taxon>
        <taxon>Natronomonadaceae</taxon>
        <taxon>Halomarina</taxon>
    </lineage>
</organism>
<evidence type="ECO:0000313" key="4">
    <source>
        <dbReference type="Proteomes" id="UP001596406"/>
    </source>
</evidence>
<gene>
    <name evidence="3" type="ORF">ACFQHK_02790</name>
</gene>
<reference evidence="3 4" key="1">
    <citation type="journal article" date="2019" name="Int. J. Syst. Evol. Microbiol.">
        <title>The Global Catalogue of Microorganisms (GCM) 10K type strain sequencing project: providing services to taxonomists for standard genome sequencing and annotation.</title>
        <authorList>
            <consortium name="The Broad Institute Genomics Platform"/>
            <consortium name="The Broad Institute Genome Sequencing Center for Infectious Disease"/>
            <person name="Wu L."/>
            <person name="Ma J."/>
        </authorList>
    </citation>
    <scope>NUCLEOTIDE SEQUENCE [LARGE SCALE GENOMIC DNA]</scope>
    <source>
        <strain evidence="3 4">PSRA2</strain>
    </source>
</reference>